<name>A0ABR4FCL1_9PEZI</name>
<feature type="compositionally biased region" description="Polar residues" evidence="1">
    <location>
        <begin position="168"/>
        <end position="179"/>
    </location>
</feature>
<organism evidence="2 3">
    <name type="scientific">Diaporthe vaccinii</name>
    <dbReference type="NCBI Taxonomy" id="105482"/>
    <lineage>
        <taxon>Eukaryota</taxon>
        <taxon>Fungi</taxon>
        <taxon>Dikarya</taxon>
        <taxon>Ascomycota</taxon>
        <taxon>Pezizomycotina</taxon>
        <taxon>Sordariomycetes</taxon>
        <taxon>Sordariomycetidae</taxon>
        <taxon>Diaporthales</taxon>
        <taxon>Diaporthaceae</taxon>
        <taxon>Diaporthe</taxon>
        <taxon>Diaporthe eres species complex</taxon>
    </lineage>
</organism>
<evidence type="ECO:0000313" key="2">
    <source>
        <dbReference type="EMBL" id="KAL2292423.1"/>
    </source>
</evidence>
<feature type="region of interest" description="Disordered" evidence="1">
    <location>
        <begin position="106"/>
        <end position="196"/>
    </location>
</feature>
<protein>
    <submittedName>
        <fullName evidence="2">Uncharacterized protein</fullName>
    </submittedName>
</protein>
<dbReference type="Proteomes" id="UP001600888">
    <property type="component" value="Unassembled WGS sequence"/>
</dbReference>
<evidence type="ECO:0000313" key="3">
    <source>
        <dbReference type="Proteomes" id="UP001600888"/>
    </source>
</evidence>
<proteinExistence type="predicted"/>
<gene>
    <name evidence="2" type="ORF">FJTKL_09395</name>
</gene>
<dbReference type="EMBL" id="JBAWTH010000003">
    <property type="protein sequence ID" value="KAL2292423.1"/>
    <property type="molecule type" value="Genomic_DNA"/>
</dbReference>
<feature type="compositionally biased region" description="Polar residues" evidence="1">
    <location>
        <begin position="127"/>
        <end position="138"/>
    </location>
</feature>
<reference evidence="2 3" key="1">
    <citation type="submission" date="2024-03" db="EMBL/GenBank/DDBJ databases">
        <title>A high-quality draft genome sequence of Diaporthe vaccinii, a causative agent of upright dieback and viscid rot disease in cranberry plants.</title>
        <authorList>
            <person name="Sarrasin M."/>
            <person name="Lang B.F."/>
            <person name="Burger G."/>
        </authorList>
    </citation>
    <scope>NUCLEOTIDE SEQUENCE [LARGE SCALE GENOMIC DNA]</scope>
    <source>
        <strain evidence="2 3">IS7</strain>
    </source>
</reference>
<accession>A0ABR4FCL1</accession>
<keyword evidence="3" id="KW-1185">Reference proteome</keyword>
<evidence type="ECO:0000256" key="1">
    <source>
        <dbReference type="SAM" id="MobiDB-lite"/>
    </source>
</evidence>
<sequence>MAQTEAQGKPPQATPNPHGSSDADLSDRFDMKLTISSATVDENLALLAAMIRDAARLDDGVTSIVPTAHAIDVLFTATETSSLDVFNSFGDWLEDLSRFVRAEVAAARPRRPAATTSADTRPAPLYTRNTKSAAQSTAPGAGVLWRSTPPPADAPRFSLWENFRDPPQAQNAHASSSRPSAHDRMREACYNYDDSD</sequence>
<feature type="region of interest" description="Disordered" evidence="1">
    <location>
        <begin position="1"/>
        <end position="25"/>
    </location>
</feature>
<comment type="caution">
    <text evidence="2">The sequence shown here is derived from an EMBL/GenBank/DDBJ whole genome shotgun (WGS) entry which is preliminary data.</text>
</comment>
<feature type="compositionally biased region" description="Low complexity" evidence="1">
    <location>
        <begin position="112"/>
        <end position="124"/>
    </location>
</feature>